<keyword evidence="1" id="KW-1133">Transmembrane helix</keyword>
<organism evidence="3 4">
    <name type="scientific">Lapidilactobacillus mulanensis</name>
    <dbReference type="NCBI Taxonomy" id="2485999"/>
    <lineage>
        <taxon>Bacteria</taxon>
        <taxon>Bacillati</taxon>
        <taxon>Bacillota</taxon>
        <taxon>Bacilli</taxon>
        <taxon>Lactobacillales</taxon>
        <taxon>Lactobacillaceae</taxon>
        <taxon>Lapidilactobacillus</taxon>
    </lineage>
</organism>
<dbReference type="PANTHER" id="PTHR43358">
    <property type="entry name" value="ALPHA/BETA-HYDROLASE"/>
    <property type="match status" value="1"/>
</dbReference>
<dbReference type="RefSeq" id="WP_125578320.1">
    <property type="nucleotide sequence ID" value="NZ_JBHTOF010000093.1"/>
</dbReference>
<feature type="domain" description="Serine aminopeptidase S33" evidence="2">
    <location>
        <begin position="90"/>
        <end position="192"/>
    </location>
</feature>
<dbReference type="InterPro" id="IPR022742">
    <property type="entry name" value="Hydrolase_4"/>
</dbReference>
<sequence length="313" mass="35575">MRQHHFRRVWLILLTVFIGLFLLADLGGALYMYNYAFVPGEKSFLSNSQSKSEQQAEQWLAHVDKESWHVEAAQAKLRLQAYYVPAQTATNKTIVIAHGYMGSNVKMAKYIRLFHQQGYNVLAPNDRGHGSSQGNYAGYGWPDRLDYLKWFKTLLHKTGQQTEIGLFGVSMGGATVMYLSGEQLPVQVKAIVEDCGYSSINGELNYQRTQMFSWLPAWPLMPTLNLLVRARAGYDWNQGDALKSLSRNKLPIFFIHGDRDTFVPTKMVYQNYAATSAPKKLWVVPKATHADSLATAPKQYAKRVGRFFSQYLQ</sequence>
<dbReference type="PANTHER" id="PTHR43358:SF4">
    <property type="entry name" value="ALPHA_BETA HYDROLASE FOLD-1 DOMAIN-CONTAINING PROTEIN"/>
    <property type="match status" value="1"/>
</dbReference>
<accession>A0ABW4DQC8</accession>
<keyword evidence="4" id="KW-1185">Reference proteome</keyword>
<dbReference type="Proteomes" id="UP001597244">
    <property type="component" value="Unassembled WGS sequence"/>
</dbReference>
<keyword evidence="3" id="KW-0378">Hydrolase</keyword>
<comment type="caution">
    <text evidence="3">The sequence shown here is derived from an EMBL/GenBank/DDBJ whole genome shotgun (WGS) entry which is preliminary data.</text>
</comment>
<name>A0ABW4DQC8_9LACO</name>
<protein>
    <submittedName>
        <fullName evidence="3">Alpha/beta hydrolase</fullName>
    </submittedName>
</protein>
<dbReference type="InterPro" id="IPR029058">
    <property type="entry name" value="AB_hydrolase_fold"/>
</dbReference>
<feature type="transmembrane region" description="Helical" evidence="1">
    <location>
        <begin position="9"/>
        <end position="33"/>
    </location>
</feature>
<dbReference type="EMBL" id="JBHTOF010000093">
    <property type="protein sequence ID" value="MFD1466023.1"/>
    <property type="molecule type" value="Genomic_DNA"/>
</dbReference>
<dbReference type="Pfam" id="PF12146">
    <property type="entry name" value="Hydrolase_4"/>
    <property type="match status" value="1"/>
</dbReference>
<evidence type="ECO:0000313" key="4">
    <source>
        <dbReference type="Proteomes" id="UP001597244"/>
    </source>
</evidence>
<proteinExistence type="predicted"/>
<dbReference type="Gene3D" id="3.40.50.1820">
    <property type="entry name" value="alpha/beta hydrolase"/>
    <property type="match status" value="1"/>
</dbReference>
<gene>
    <name evidence="3" type="ORF">ACFQ4L_08100</name>
</gene>
<evidence type="ECO:0000256" key="1">
    <source>
        <dbReference type="SAM" id="Phobius"/>
    </source>
</evidence>
<evidence type="ECO:0000313" key="3">
    <source>
        <dbReference type="EMBL" id="MFD1466023.1"/>
    </source>
</evidence>
<dbReference type="SUPFAM" id="SSF53474">
    <property type="entry name" value="alpha/beta-Hydrolases"/>
    <property type="match status" value="1"/>
</dbReference>
<keyword evidence="1" id="KW-0812">Transmembrane</keyword>
<keyword evidence="1" id="KW-0472">Membrane</keyword>
<dbReference type="GO" id="GO:0016787">
    <property type="term" value="F:hydrolase activity"/>
    <property type="evidence" value="ECO:0007669"/>
    <property type="project" value="UniProtKB-KW"/>
</dbReference>
<dbReference type="InterPro" id="IPR052920">
    <property type="entry name" value="DNA-binding_regulatory"/>
</dbReference>
<reference evidence="4" key="1">
    <citation type="journal article" date="2019" name="Int. J. Syst. Evol. Microbiol.">
        <title>The Global Catalogue of Microorganisms (GCM) 10K type strain sequencing project: providing services to taxonomists for standard genome sequencing and annotation.</title>
        <authorList>
            <consortium name="The Broad Institute Genomics Platform"/>
            <consortium name="The Broad Institute Genome Sequencing Center for Infectious Disease"/>
            <person name="Wu L."/>
            <person name="Ma J."/>
        </authorList>
    </citation>
    <scope>NUCLEOTIDE SEQUENCE [LARGE SCALE GENOMIC DNA]</scope>
    <source>
        <strain evidence="4">CCM 8951</strain>
    </source>
</reference>
<evidence type="ECO:0000259" key="2">
    <source>
        <dbReference type="Pfam" id="PF12146"/>
    </source>
</evidence>